<comment type="caution">
    <text evidence="1">The sequence shown here is derived from an EMBL/GenBank/DDBJ whole genome shotgun (WGS) entry which is preliminary data.</text>
</comment>
<sequence length="112" mass="12271">MPHHSMQILPLPVTPIPAAPTPPPAFKLKITAISTFLQCPPRSTRMDPKKVYKAQEQLAQPGLAEITCCPLSEFSTTVFTSLSEEKFVPNKCLESRLGAESGLYECSSRLPT</sequence>
<dbReference type="AlphaFoldDB" id="A0A4Y2IC92"/>
<evidence type="ECO:0000313" key="2">
    <source>
        <dbReference type="Proteomes" id="UP000499080"/>
    </source>
</evidence>
<accession>A0A4Y2IC92</accession>
<reference evidence="1 2" key="1">
    <citation type="journal article" date="2019" name="Sci. Rep.">
        <title>Orb-weaving spider Araneus ventricosus genome elucidates the spidroin gene catalogue.</title>
        <authorList>
            <person name="Kono N."/>
            <person name="Nakamura H."/>
            <person name="Ohtoshi R."/>
            <person name="Moran D.A.P."/>
            <person name="Shinohara A."/>
            <person name="Yoshida Y."/>
            <person name="Fujiwara M."/>
            <person name="Mori M."/>
            <person name="Tomita M."/>
            <person name="Arakawa K."/>
        </authorList>
    </citation>
    <scope>NUCLEOTIDE SEQUENCE [LARGE SCALE GENOMIC DNA]</scope>
</reference>
<proteinExistence type="predicted"/>
<dbReference type="Proteomes" id="UP000499080">
    <property type="component" value="Unassembled WGS sequence"/>
</dbReference>
<gene>
    <name evidence="1" type="ORF">AVEN_1737_1</name>
</gene>
<dbReference type="EMBL" id="BGPR01002551">
    <property type="protein sequence ID" value="GBM75337.1"/>
    <property type="molecule type" value="Genomic_DNA"/>
</dbReference>
<evidence type="ECO:0000313" key="1">
    <source>
        <dbReference type="EMBL" id="GBM75337.1"/>
    </source>
</evidence>
<organism evidence="1 2">
    <name type="scientific">Araneus ventricosus</name>
    <name type="common">Orbweaver spider</name>
    <name type="synonym">Epeira ventricosa</name>
    <dbReference type="NCBI Taxonomy" id="182803"/>
    <lineage>
        <taxon>Eukaryota</taxon>
        <taxon>Metazoa</taxon>
        <taxon>Ecdysozoa</taxon>
        <taxon>Arthropoda</taxon>
        <taxon>Chelicerata</taxon>
        <taxon>Arachnida</taxon>
        <taxon>Araneae</taxon>
        <taxon>Araneomorphae</taxon>
        <taxon>Entelegynae</taxon>
        <taxon>Araneoidea</taxon>
        <taxon>Araneidae</taxon>
        <taxon>Araneus</taxon>
    </lineage>
</organism>
<name>A0A4Y2IC92_ARAVE</name>
<keyword evidence="2" id="KW-1185">Reference proteome</keyword>
<protein>
    <submittedName>
        <fullName evidence="1">Uncharacterized protein</fullName>
    </submittedName>
</protein>